<proteinExistence type="predicted"/>
<organism evidence="2 3">
    <name type="scientific">Neolentinus lepideus HHB14362 ss-1</name>
    <dbReference type="NCBI Taxonomy" id="1314782"/>
    <lineage>
        <taxon>Eukaryota</taxon>
        <taxon>Fungi</taxon>
        <taxon>Dikarya</taxon>
        <taxon>Basidiomycota</taxon>
        <taxon>Agaricomycotina</taxon>
        <taxon>Agaricomycetes</taxon>
        <taxon>Gloeophyllales</taxon>
        <taxon>Gloeophyllaceae</taxon>
        <taxon>Neolentinus</taxon>
    </lineage>
</organism>
<evidence type="ECO:0000313" key="2">
    <source>
        <dbReference type="EMBL" id="KZT27432.1"/>
    </source>
</evidence>
<feature type="region of interest" description="Disordered" evidence="1">
    <location>
        <begin position="308"/>
        <end position="334"/>
    </location>
</feature>
<reference evidence="2 3" key="1">
    <citation type="journal article" date="2016" name="Mol. Biol. Evol.">
        <title>Comparative Genomics of Early-Diverging Mushroom-Forming Fungi Provides Insights into the Origins of Lignocellulose Decay Capabilities.</title>
        <authorList>
            <person name="Nagy L.G."/>
            <person name="Riley R."/>
            <person name="Tritt A."/>
            <person name="Adam C."/>
            <person name="Daum C."/>
            <person name="Floudas D."/>
            <person name="Sun H."/>
            <person name="Yadav J.S."/>
            <person name="Pangilinan J."/>
            <person name="Larsson K.H."/>
            <person name="Matsuura K."/>
            <person name="Barry K."/>
            <person name="Labutti K."/>
            <person name="Kuo R."/>
            <person name="Ohm R.A."/>
            <person name="Bhattacharya S.S."/>
            <person name="Shirouzu T."/>
            <person name="Yoshinaga Y."/>
            <person name="Martin F.M."/>
            <person name="Grigoriev I.V."/>
            <person name="Hibbett D.S."/>
        </authorList>
    </citation>
    <scope>NUCLEOTIDE SEQUENCE [LARGE SCALE GENOMIC DNA]</scope>
    <source>
        <strain evidence="2 3">HHB14362 ss-1</strain>
    </source>
</reference>
<gene>
    <name evidence="2" type="ORF">NEOLEDRAFT_1146613</name>
</gene>
<sequence>MSSADGTHNITTALPETTSKSCQKCRRVLKAENFAVVKSGKTKGQRSGTCQGCSAKKAEYQKARRKRLREAEKESTIQEPDELGTLALDEFLDALALQNDKLDLDAEVDLSDIWGHNQCDLRKVADQLARLCWDRMNYRWLYHSNYDVRGGMRYQYHCAQSRQRIKKPKKNAPPEKQRNKLSMLSFECHGWLFITLTPGMKIAHIKIKHQDGHVPYCPIDIPPDVDHSDSDMKSSDCDEQLAIVRQKALTYRQAADILESQLPHRNPIWMKSMAETNMLTTDLEELVQDVHLLESSGHERDVILPQTAREHRRSRNTMGYQVRVPRTRPRGDED</sequence>
<name>A0A165U006_9AGAM</name>
<evidence type="ECO:0000256" key="1">
    <source>
        <dbReference type="SAM" id="MobiDB-lite"/>
    </source>
</evidence>
<evidence type="ECO:0000313" key="3">
    <source>
        <dbReference type="Proteomes" id="UP000076761"/>
    </source>
</evidence>
<dbReference type="InParanoid" id="A0A165U006"/>
<dbReference type="OrthoDB" id="2437251at2759"/>
<accession>A0A165U006</accession>
<dbReference type="Proteomes" id="UP000076761">
    <property type="component" value="Unassembled WGS sequence"/>
</dbReference>
<keyword evidence="3" id="KW-1185">Reference proteome</keyword>
<dbReference type="AlphaFoldDB" id="A0A165U006"/>
<dbReference type="EMBL" id="KV425562">
    <property type="protein sequence ID" value="KZT27432.1"/>
    <property type="molecule type" value="Genomic_DNA"/>
</dbReference>
<protein>
    <submittedName>
        <fullName evidence="2">Uncharacterized protein</fullName>
    </submittedName>
</protein>